<evidence type="ECO:0000313" key="12">
    <source>
        <dbReference type="Proteomes" id="UP001163046"/>
    </source>
</evidence>
<reference evidence="11" key="1">
    <citation type="submission" date="2023-01" db="EMBL/GenBank/DDBJ databases">
        <title>Genome assembly of the deep-sea coral Lophelia pertusa.</title>
        <authorList>
            <person name="Herrera S."/>
            <person name="Cordes E."/>
        </authorList>
    </citation>
    <scope>NUCLEOTIDE SEQUENCE</scope>
    <source>
        <strain evidence="11">USNM1676648</strain>
        <tissue evidence="11">Polyp</tissue>
    </source>
</reference>
<dbReference type="PROSITE" id="PS50262">
    <property type="entry name" value="G_PROTEIN_RECEP_F1_2"/>
    <property type="match status" value="1"/>
</dbReference>
<comment type="subcellular location">
    <subcellularLocation>
        <location evidence="1">Membrane</location>
        <topology evidence="1">Multi-pass membrane protein</topology>
    </subcellularLocation>
</comment>
<feature type="transmembrane region" description="Helical" evidence="9">
    <location>
        <begin position="159"/>
        <end position="178"/>
    </location>
</feature>
<evidence type="ECO:0000259" key="10">
    <source>
        <dbReference type="PROSITE" id="PS50262"/>
    </source>
</evidence>
<dbReference type="InterPro" id="IPR000276">
    <property type="entry name" value="GPCR_Rhodpsn"/>
</dbReference>
<proteinExistence type="inferred from homology"/>
<feature type="transmembrane region" description="Helical" evidence="9">
    <location>
        <begin position="206"/>
        <end position="230"/>
    </location>
</feature>
<feature type="domain" description="G-protein coupled receptors family 1 profile" evidence="10">
    <location>
        <begin position="56"/>
        <end position="242"/>
    </location>
</feature>
<keyword evidence="6 8" id="KW-0675">Receptor</keyword>
<dbReference type="PRINTS" id="PR00237">
    <property type="entry name" value="GPCRRHODOPSN"/>
</dbReference>
<keyword evidence="12" id="KW-1185">Reference proteome</keyword>
<organism evidence="11 12">
    <name type="scientific">Desmophyllum pertusum</name>
    <dbReference type="NCBI Taxonomy" id="174260"/>
    <lineage>
        <taxon>Eukaryota</taxon>
        <taxon>Metazoa</taxon>
        <taxon>Cnidaria</taxon>
        <taxon>Anthozoa</taxon>
        <taxon>Hexacorallia</taxon>
        <taxon>Scleractinia</taxon>
        <taxon>Caryophylliina</taxon>
        <taxon>Caryophylliidae</taxon>
        <taxon>Desmophyllum</taxon>
    </lineage>
</organism>
<evidence type="ECO:0000256" key="2">
    <source>
        <dbReference type="ARBA" id="ARBA00022692"/>
    </source>
</evidence>
<sequence length="242" mass="27289">MQAQLNMTNNTAATGANGTSLTHGPNFTLPNVFIQTDIKIGMTLAYAVIFVIALFGNSFGLFLVLKKSSSSSVTNLFIANMAIADLLLTVTVMPFQVAYFYRGLVWIGGAMGNITCKVLFHVIPVSIAATVLTMLVISIDRFYAVFYPLRSKLFRKPRILSAIIWILSFVLMIPYVFYSEIEFDTRQTAYVCLQVSSRTDTNVIRIFHICLFSILYALPLFIMTILYFLVCRKLWLRKIPET</sequence>
<dbReference type="Proteomes" id="UP001163046">
    <property type="component" value="Unassembled WGS sequence"/>
</dbReference>
<dbReference type="SUPFAM" id="SSF81321">
    <property type="entry name" value="Family A G protein-coupled receptor-like"/>
    <property type="match status" value="1"/>
</dbReference>
<evidence type="ECO:0000256" key="4">
    <source>
        <dbReference type="ARBA" id="ARBA00023040"/>
    </source>
</evidence>
<gene>
    <name evidence="11" type="ORF">OS493_011746</name>
</gene>
<comment type="similarity">
    <text evidence="8">Belongs to the G-protein coupled receptor 1 family.</text>
</comment>
<keyword evidence="2 8" id="KW-0812">Transmembrane</keyword>
<dbReference type="EMBL" id="MU827782">
    <property type="protein sequence ID" value="KAJ7336536.1"/>
    <property type="molecule type" value="Genomic_DNA"/>
</dbReference>
<dbReference type="PANTHER" id="PTHR45695">
    <property type="entry name" value="LEUCOKININ RECEPTOR-RELATED"/>
    <property type="match status" value="1"/>
</dbReference>
<feature type="transmembrane region" description="Helical" evidence="9">
    <location>
        <begin position="118"/>
        <end position="139"/>
    </location>
</feature>
<dbReference type="GO" id="GO:0005886">
    <property type="term" value="C:plasma membrane"/>
    <property type="evidence" value="ECO:0007669"/>
    <property type="project" value="TreeGrafter"/>
</dbReference>
<dbReference type="Gene3D" id="1.20.1070.10">
    <property type="entry name" value="Rhodopsin 7-helix transmembrane proteins"/>
    <property type="match status" value="1"/>
</dbReference>
<keyword evidence="7 8" id="KW-0807">Transducer</keyword>
<dbReference type="AlphaFoldDB" id="A0A9W9YE35"/>
<evidence type="ECO:0000256" key="9">
    <source>
        <dbReference type="SAM" id="Phobius"/>
    </source>
</evidence>
<name>A0A9W9YE35_9CNID</name>
<dbReference type="Pfam" id="PF00001">
    <property type="entry name" value="7tm_1"/>
    <property type="match status" value="1"/>
</dbReference>
<evidence type="ECO:0000256" key="5">
    <source>
        <dbReference type="ARBA" id="ARBA00023136"/>
    </source>
</evidence>
<evidence type="ECO:0000256" key="7">
    <source>
        <dbReference type="ARBA" id="ARBA00023224"/>
    </source>
</evidence>
<feature type="transmembrane region" description="Helical" evidence="9">
    <location>
        <begin position="44"/>
        <end position="65"/>
    </location>
</feature>
<dbReference type="PROSITE" id="PS00237">
    <property type="entry name" value="G_PROTEIN_RECEP_F1_1"/>
    <property type="match status" value="1"/>
</dbReference>
<comment type="caution">
    <text evidence="11">The sequence shown here is derived from an EMBL/GenBank/DDBJ whole genome shotgun (WGS) entry which is preliminary data.</text>
</comment>
<feature type="transmembrane region" description="Helical" evidence="9">
    <location>
        <begin position="77"/>
        <end position="98"/>
    </location>
</feature>
<evidence type="ECO:0000256" key="3">
    <source>
        <dbReference type="ARBA" id="ARBA00022989"/>
    </source>
</evidence>
<keyword evidence="3 9" id="KW-1133">Transmembrane helix</keyword>
<evidence type="ECO:0000313" key="11">
    <source>
        <dbReference type="EMBL" id="KAJ7336536.1"/>
    </source>
</evidence>
<dbReference type="PANTHER" id="PTHR45695:SF9">
    <property type="entry name" value="LEUCOKININ RECEPTOR"/>
    <property type="match status" value="1"/>
</dbReference>
<dbReference type="GO" id="GO:0004930">
    <property type="term" value="F:G protein-coupled receptor activity"/>
    <property type="evidence" value="ECO:0007669"/>
    <property type="project" value="UniProtKB-KW"/>
</dbReference>
<evidence type="ECO:0000256" key="6">
    <source>
        <dbReference type="ARBA" id="ARBA00023170"/>
    </source>
</evidence>
<evidence type="ECO:0000256" key="8">
    <source>
        <dbReference type="RuleBase" id="RU000688"/>
    </source>
</evidence>
<accession>A0A9W9YE35</accession>
<protein>
    <recommendedName>
        <fullName evidence="10">G-protein coupled receptors family 1 profile domain-containing protein</fullName>
    </recommendedName>
</protein>
<dbReference type="InterPro" id="IPR017452">
    <property type="entry name" value="GPCR_Rhodpsn_7TM"/>
</dbReference>
<evidence type="ECO:0000256" key="1">
    <source>
        <dbReference type="ARBA" id="ARBA00004141"/>
    </source>
</evidence>
<keyword evidence="4 8" id="KW-0297">G-protein coupled receptor</keyword>
<keyword evidence="5 9" id="KW-0472">Membrane</keyword>
<dbReference type="OrthoDB" id="5952899at2759"/>